<dbReference type="InterPro" id="IPR001680">
    <property type="entry name" value="WD40_rpt"/>
</dbReference>
<feature type="repeat" description="WD" evidence="11">
    <location>
        <begin position="55"/>
        <end position="101"/>
    </location>
</feature>
<keyword evidence="7 11" id="KW-0853">WD repeat</keyword>
<proteinExistence type="inferred from homology"/>
<dbReference type="PROSITE" id="PS50294">
    <property type="entry name" value="WD_REPEATS_REGION"/>
    <property type="match status" value="1"/>
</dbReference>
<evidence type="ECO:0000256" key="6">
    <source>
        <dbReference type="ARBA" id="ARBA00022490"/>
    </source>
</evidence>
<sequence>MMTNQVKNCYTSCCCNRLPHTADWGKNELICFASYHSVVVYDPKLNNYGLILSTLHGHSDRVNSVFWIKTAPGRSENEIVSASSDGMAIIWTFTNKECTSYTNKVLKMNQSISYCDAVYLSPSNCDKLIVTYSINGNLYVWLQKSNNEAVIIQKITFQKAILTELKLTLLPNKTKDYVLPLLLAATDECSISLYSTELNISQKSSNKIFHGFQKIETLSGYKCWITGIDTIHLDVNTLMVASGLQNGMIYVWKIELNEHESLVSNGVKLKKQQFFLAKQKYEITLDSILSGHDASVNGLQWNLGVDFNSTPEKTLKLLSCSQDKTAIIWKENKEGKIWSDIARLGNISDNSSEYYCCRMKYDGKSILVTDYYGQLHLWEYEPDLNVWRPRVAPGGHFSNVVDLCWEPDGRYLITTSLDQTTRIHAPWKLDNGEYSWHQISRPQIHGYSLTSLAILGAFKFASGAEEKVIRVFEAPEVFKDFFRNSNSFLRGSVASTLPVLGLTNKAIIQSEPQVESNLLKLNERFNEVTNFNVPPSEGVLAQFTLWPEVQKLYGHNYEIFAMATSNNKKLLATSAKTKLSKEHSAIILWDTCTWSQHQKLSSHELTVTQIAFSPDDQSIVSVSRDRRWSLFCKEKDKDTYTLQKISNNNFHTRIVWCCAWTHDSAYFATGSRDAQVGIWDKNSKEFENCLPVAKLKFSKEDSIRAVAFSHTSLPLEYILAIGFENGIIDLRKLIRSKNTYEWIPITILSQSIAHHLAIRRLSFRPNFTKEKKLQLASCGDDTMVKIFDIYLE</sequence>
<dbReference type="GO" id="GO:0005737">
    <property type="term" value="C:cytoplasm"/>
    <property type="evidence" value="ECO:0007669"/>
    <property type="project" value="UniProtKB-SubCell"/>
</dbReference>
<evidence type="ECO:0000313" key="12">
    <source>
        <dbReference type="EMBL" id="KAL3392400.1"/>
    </source>
</evidence>
<dbReference type="InterPro" id="IPR037289">
    <property type="entry name" value="Elp2"/>
</dbReference>
<protein>
    <recommendedName>
        <fullName evidence="5">Elongator complex protein 2</fullName>
    </recommendedName>
</protein>
<reference evidence="12 13" key="1">
    <citation type="journal article" date="2024" name="bioRxiv">
        <title>A reference genome for Trichogramma kaykai: A tiny desert-dwelling parasitoid wasp with competing sex-ratio distorters.</title>
        <authorList>
            <person name="Culotta J."/>
            <person name="Lindsey A.R."/>
        </authorList>
    </citation>
    <scope>NUCLEOTIDE SEQUENCE [LARGE SCALE GENOMIC DNA]</scope>
    <source>
        <strain evidence="12 13">KSX58</strain>
    </source>
</reference>
<dbReference type="EMBL" id="JBJJXI010000105">
    <property type="protein sequence ID" value="KAL3392400.1"/>
    <property type="molecule type" value="Genomic_DNA"/>
</dbReference>
<dbReference type="Pfam" id="PF00400">
    <property type="entry name" value="WD40"/>
    <property type="match status" value="5"/>
</dbReference>
<dbReference type="AlphaFoldDB" id="A0ABD2WI54"/>
<dbReference type="GO" id="GO:0008033">
    <property type="term" value="P:tRNA processing"/>
    <property type="evidence" value="ECO:0007669"/>
    <property type="project" value="UniProtKB-KW"/>
</dbReference>
<comment type="caution">
    <text evidence="12">The sequence shown here is derived from an EMBL/GenBank/DDBJ whole genome shotgun (WGS) entry which is preliminary data.</text>
</comment>
<dbReference type="PROSITE" id="PS50082">
    <property type="entry name" value="WD_REPEATS_2"/>
    <property type="match status" value="2"/>
</dbReference>
<evidence type="ECO:0000256" key="3">
    <source>
        <dbReference type="ARBA" id="ARBA00005043"/>
    </source>
</evidence>
<evidence type="ECO:0000256" key="10">
    <source>
        <dbReference type="ARBA" id="ARBA00023242"/>
    </source>
</evidence>
<comment type="subcellular location">
    <subcellularLocation>
        <location evidence="2">Cytoplasm</location>
    </subcellularLocation>
    <subcellularLocation>
        <location evidence="1">Nucleus</location>
    </subcellularLocation>
</comment>
<dbReference type="Proteomes" id="UP001627154">
    <property type="component" value="Unassembled WGS sequence"/>
</dbReference>
<evidence type="ECO:0000313" key="13">
    <source>
        <dbReference type="Proteomes" id="UP001627154"/>
    </source>
</evidence>
<dbReference type="PANTHER" id="PTHR44111:SF1">
    <property type="entry name" value="ELONGATOR COMPLEX PROTEIN 2"/>
    <property type="match status" value="1"/>
</dbReference>
<dbReference type="InterPro" id="IPR036322">
    <property type="entry name" value="WD40_repeat_dom_sf"/>
</dbReference>
<comment type="similarity">
    <text evidence="4">Belongs to the WD repeat ELP2 family.</text>
</comment>
<evidence type="ECO:0000256" key="9">
    <source>
        <dbReference type="ARBA" id="ARBA00022737"/>
    </source>
</evidence>
<evidence type="ECO:0000256" key="5">
    <source>
        <dbReference type="ARBA" id="ARBA00020267"/>
    </source>
</evidence>
<evidence type="ECO:0000256" key="2">
    <source>
        <dbReference type="ARBA" id="ARBA00004496"/>
    </source>
</evidence>
<dbReference type="PANTHER" id="PTHR44111">
    <property type="entry name" value="ELONGATOR COMPLEX PROTEIN 2"/>
    <property type="match status" value="1"/>
</dbReference>
<name>A0ABD2WI54_9HYME</name>
<keyword evidence="6" id="KW-0963">Cytoplasm</keyword>
<accession>A0ABD2WI54</accession>
<evidence type="ECO:0000256" key="4">
    <source>
        <dbReference type="ARBA" id="ARBA00005881"/>
    </source>
</evidence>
<keyword evidence="9" id="KW-0677">Repeat</keyword>
<dbReference type="SMART" id="SM00320">
    <property type="entry name" value="WD40"/>
    <property type="match status" value="10"/>
</dbReference>
<evidence type="ECO:0000256" key="8">
    <source>
        <dbReference type="ARBA" id="ARBA00022694"/>
    </source>
</evidence>
<evidence type="ECO:0000256" key="1">
    <source>
        <dbReference type="ARBA" id="ARBA00004123"/>
    </source>
</evidence>
<dbReference type="SUPFAM" id="SSF50978">
    <property type="entry name" value="WD40 repeat-like"/>
    <property type="match status" value="3"/>
</dbReference>
<gene>
    <name evidence="12" type="ORF">TKK_013038</name>
</gene>
<feature type="repeat" description="WD" evidence="11">
    <location>
        <begin position="648"/>
        <end position="680"/>
    </location>
</feature>
<keyword evidence="13" id="KW-1185">Reference proteome</keyword>
<evidence type="ECO:0000256" key="7">
    <source>
        <dbReference type="ARBA" id="ARBA00022574"/>
    </source>
</evidence>
<dbReference type="Gene3D" id="2.130.10.10">
    <property type="entry name" value="YVTN repeat-like/Quinoprotein amine dehydrogenase"/>
    <property type="match status" value="4"/>
</dbReference>
<evidence type="ECO:0000256" key="11">
    <source>
        <dbReference type="PROSITE-ProRule" id="PRU00221"/>
    </source>
</evidence>
<organism evidence="12 13">
    <name type="scientific">Trichogramma kaykai</name>
    <dbReference type="NCBI Taxonomy" id="54128"/>
    <lineage>
        <taxon>Eukaryota</taxon>
        <taxon>Metazoa</taxon>
        <taxon>Ecdysozoa</taxon>
        <taxon>Arthropoda</taxon>
        <taxon>Hexapoda</taxon>
        <taxon>Insecta</taxon>
        <taxon>Pterygota</taxon>
        <taxon>Neoptera</taxon>
        <taxon>Endopterygota</taxon>
        <taxon>Hymenoptera</taxon>
        <taxon>Apocrita</taxon>
        <taxon>Proctotrupomorpha</taxon>
        <taxon>Chalcidoidea</taxon>
        <taxon>Trichogrammatidae</taxon>
        <taxon>Trichogramma</taxon>
    </lineage>
</organism>
<dbReference type="InterPro" id="IPR015943">
    <property type="entry name" value="WD40/YVTN_repeat-like_dom_sf"/>
</dbReference>
<keyword evidence="10" id="KW-0539">Nucleus</keyword>
<keyword evidence="8" id="KW-0819">tRNA processing</keyword>
<dbReference type="GO" id="GO:0005634">
    <property type="term" value="C:nucleus"/>
    <property type="evidence" value="ECO:0007669"/>
    <property type="project" value="UniProtKB-SubCell"/>
</dbReference>
<comment type="pathway">
    <text evidence="3">tRNA modification; 5-methoxycarbonylmethyl-2-thiouridine-tRNA biosynthesis.</text>
</comment>